<dbReference type="PANTHER" id="PTHR35795">
    <property type="entry name" value="SLR1885 PROTEIN"/>
    <property type="match status" value="1"/>
</dbReference>
<dbReference type="CDD" id="cd00077">
    <property type="entry name" value="HDc"/>
    <property type="match status" value="1"/>
</dbReference>
<dbReference type="AlphaFoldDB" id="A0A9D9HTK6"/>
<accession>A0A9D9HTK6</accession>
<name>A0A9D9HTK6_9BACT</name>
<reference evidence="2" key="1">
    <citation type="submission" date="2020-10" db="EMBL/GenBank/DDBJ databases">
        <authorList>
            <person name="Gilroy R."/>
        </authorList>
    </citation>
    <scope>NUCLEOTIDE SEQUENCE</scope>
    <source>
        <strain evidence="2">G3-3990</strain>
    </source>
</reference>
<dbReference type="InterPro" id="IPR006674">
    <property type="entry name" value="HD_domain"/>
</dbReference>
<protein>
    <submittedName>
        <fullName evidence="2">HD domain-containing protein</fullName>
    </submittedName>
</protein>
<dbReference type="EMBL" id="JADIMG010000049">
    <property type="protein sequence ID" value="MBO8459643.1"/>
    <property type="molecule type" value="Genomic_DNA"/>
</dbReference>
<evidence type="ECO:0000259" key="1">
    <source>
        <dbReference type="Pfam" id="PF01966"/>
    </source>
</evidence>
<sequence>MEYQQTQEQIYEKARDFALPVLQKYYPETTRVHDILLVHSEQVAKRLLRIAIARPDLNADWRFVYEAAFLHDIGIFMCNAPSIECFGTHLYIEHGYLGADLLRSMNLSRHALVAERHTGTGITKEQIEREHLPLPDNRIYEPQTIEEQLVAYADKFYSKTRVGQETPMETVRKKMEKFGENSVAKFDKWAQLFSE</sequence>
<dbReference type="Gene3D" id="1.10.3210.10">
    <property type="entry name" value="Hypothetical protein af1432"/>
    <property type="match status" value="1"/>
</dbReference>
<dbReference type="Proteomes" id="UP000823641">
    <property type="component" value="Unassembled WGS sequence"/>
</dbReference>
<organism evidence="2 3">
    <name type="scientific">Candidatus Gallipaludibacter merdavium</name>
    <dbReference type="NCBI Taxonomy" id="2840839"/>
    <lineage>
        <taxon>Bacteria</taxon>
        <taxon>Pseudomonadati</taxon>
        <taxon>Bacteroidota</taxon>
        <taxon>Bacteroidia</taxon>
        <taxon>Bacteroidales</taxon>
        <taxon>Candidatus Gallipaludibacter</taxon>
    </lineage>
</organism>
<proteinExistence type="predicted"/>
<dbReference type="PANTHER" id="PTHR35795:SF1">
    <property type="entry name" value="BIS(5'-NUCLEOSYL)-TETRAPHOSPHATASE, SYMMETRICAL"/>
    <property type="match status" value="1"/>
</dbReference>
<evidence type="ECO:0000313" key="2">
    <source>
        <dbReference type="EMBL" id="MBO8459643.1"/>
    </source>
</evidence>
<reference evidence="2" key="2">
    <citation type="journal article" date="2021" name="PeerJ">
        <title>Extensive microbial diversity within the chicken gut microbiome revealed by metagenomics and culture.</title>
        <authorList>
            <person name="Gilroy R."/>
            <person name="Ravi A."/>
            <person name="Getino M."/>
            <person name="Pursley I."/>
            <person name="Horton D.L."/>
            <person name="Alikhan N.F."/>
            <person name="Baker D."/>
            <person name="Gharbi K."/>
            <person name="Hall N."/>
            <person name="Watson M."/>
            <person name="Adriaenssens E.M."/>
            <person name="Foster-Nyarko E."/>
            <person name="Jarju S."/>
            <person name="Secka A."/>
            <person name="Antonio M."/>
            <person name="Oren A."/>
            <person name="Chaudhuri R.R."/>
            <person name="La Ragione R."/>
            <person name="Hildebrand F."/>
            <person name="Pallen M.J."/>
        </authorList>
    </citation>
    <scope>NUCLEOTIDE SEQUENCE</scope>
    <source>
        <strain evidence="2">G3-3990</strain>
    </source>
</reference>
<comment type="caution">
    <text evidence="2">The sequence shown here is derived from an EMBL/GenBank/DDBJ whole genome shotgun (WGS) entry which is preliminary data.</text>
</comment>
<feature type="domain" description="HD" evidence="1">
    <location>
        <begin position="38"/>
        <end position="156"/>
    </location>
</feature>
<dbReference type="Pfam" id="PF01966">
    <property type="entry name" value="HD"/>
    <property type="match status" value="1"/>
</dbReference>
<dbReference type="SUPFAM" id="SSF109604">
    <property type="entry name" value="HD-domain/PDEase-like"/>
    <property type="match status" value="1"/>
</dbReference>
<dbReference type="InterPro" id="IPR051094">
    <property type="entry name" value="Diverse_Catalytic_Enzymes"/>
</dbReference>
<evidence type="ECO:0000313" key="3">
    <source>
        <dbReference type="Proteomes" id="UP000823641"/>
    </source>
</evidence>
<gene>
    <name evidence="2" type="ORF">IAA73_04835</name>
</gene>
<dbReference type="InterPro" id="IPR003607">
    <property type="entry name" value="HD/PDEase_dom"/>
</dbReference>